<dbReference type="InterPro" id="IPR005467">
    <property type="entry name" value="His_kinase_dom"/>
</dbReference>
<dbReference type="SMART" id="SM00388">
    <property type="entry name" value="HisKA"/>
    <property type="match status" value="1"/>
</dbReference>
<dbReference type="InterPro" id="IPR036890">
    <property type="entry name" value="HATPase_C_sf"/>
</dbReference>
<evidence type="ECO:0000259" key="11">
    <source>
        <dbReference type="PROSITE" id="PS50109"/>
    </source>
</evidence>
<dbReference type="CDD" id="cd06225">
    <property type="entry name" value="HAMP"/>
    <property type="match status" value="1"/>
</dbReference>
<keyword evidence="10" id="KW-1133">Transmembrane helix</keyword>
<keyword evidence="15" id="KW-1185">Reference proteome</keyword>
<keyword evidence="4" id="KW-0597">Phosphoprotein</keyword>
<dbReference type="Pfam" id="PF00512">
    <property type="entry name" value="HisKA"/>
    <property type="match status" value="1"/>
</dbReference>
<comment type="caution">
    <text evidence="14">The sequence shown here is derived from an EMBL/GenBank/DDBJ whole genome shotgun (WGS) entry which is preliminary data.</text>
</comment>
<dbReference type="SMART" id="SM00387">
    <property type="entry name" value="HATPase_c"/>
    <property type="match status" value="1"/>
</dbReference>
<evidence type="ECO:0000259" key="12">
    <source>
        <dbReference type="PROSITE" id="PS50112"/>
    </source>
</evidence>
<evidence type="ECO:0000256" key="3">
    <source>
        <dbReference type="ARBA" id="ARBA00012438"/>
    </source>
</evidence>
<feature type="transmembrane region" description="Helical" evidence="10">
    <location>
        <begin position="89"/>
        <end position="111"/>
    </location>
</feature>
<keyword evidence="5" id="KW-0808">Transferase</keyword>
<organism evidence="14 15">
    <name type="scientific">Lampropedia aestuarii</name>
    <dbReference type="NCBI Taxonomy" id="2562762"/>
    <lineage>
        <taxon>Bacteria</taxon>
        <taxon>Pseudomonadati</taxon>
        <taxon>Pseudomonadota</taxon>
        <taxon>Betaproteobacteria</taxon>
        <taxon>Burkholderiales</taxon>
        <taxon>Comamonadaceae</taxon>
        <taxon>Lampropedia</taxon>
    </lineage>
</organism>
<keyword evidence="10" id="KW-0472">Membrane</keyword>
<dbReference type="EMBL" id="SSWX01000009">
    <property type="protein sequence ID" value="THJ33765.1"/>
    <property type="molecule type" value="Genomic_DNA"/>
</dbReference>
<name>A0A4S5BS19_9BURK</name>
<dbReference type="SUPFAM" id="SSF55785">
    <property type="entry name" value="PYP-like sensor domain (PAS domain)"/>
    <property type="match status" value="1"/>
</dbReference>
<dbReference type="Pfam" id="PF00989">
    <property type="entry name" value="PAS"/>
    <property type="match status" value="1"/>
</dbReference>
<keyword evidence="10" id="KW-0812">Transmembrane</keyword>
<evidence type="ECO:0000256" key="1">
    <source>
        <dbReference type="ARBA" id="ARBA00000085"/>
    </source>
</evidence>
<dbReference type="InterPro" id="IPR036259">
    <property type="entry name" value="MFS_trans_sf"/>
</dbReference>
<keyword evidence="8" id="KW-0067">ATP-binding</keyword>
<dbReference type="PIRSF" id="PIRSF037532">
    <property type="entry name" value="STHK_NtrY"/>
    <property type="match status" value="1"/>
</dbReference>
<dbReference type="OrthoDB" id="9815750at2"/>
<dbReference type="InterPro" id="IPR003660">
    <property type="entry name" value="HAMP_dom"/>
</dbReference>
<dbReference type="GO" id="GO:0000155">
    <property type="term" value="F:phosphorelay sensor kinase activity"/>
    <property type="evidence" value="ECO:0007669"/>
    <property type="project" value="InterPro"/>
</dbReference>
<dbReference type="CDD" id="cd00082">
    <property type="entry name" value="HisKA"/>
    <property type="match status" value="1"/>
</dbReference>
<dbReference type="PROSITE" id="PS50112">
    <property type="entry name" value="PAS"/>
    <property type="match status" value="1"/>
</dbReference>
<dbReference type="InterPro" id="IPR036097">
    <property type="entry name" value="HisK_dim/P_sf"/>
</dbReference>
<dbReference type="SUPFAM" id="SSF47384">
    <property type="entry name" value="Homodimeric domain of signal transducing histidine kinase"/>
    <property type="match status" value="1"/>
</dbReference>
<proteinExistence type="predicted"/>
<dbReference type="PROSITE" id="PS50109">
    <property type="entry name" value="HIS_KIN"/>
    <property type="match status" value="1"/>
</dbReference>
<dbReference type="SUPFAM" id="SSF103473">
    <property type="entry name" value="MFS general substrate transporter"/>
    <property type="match status" value="1"/>
</dbReference>
<keyword evidence="9" id="KW-0902">Two-component regulatory system</keyword>
<dbReference type="SUPFAM" id="SSF55874">
    <property type="entry name" value="ATPase domain of HSP90 chaperone/DNA topoisomerase II/histidine kinase"/>
    <property type="match status" value="1"/>
</dbReference>
<keyword evidence="6" id="KW-0547">Nucleotide-binding</keyword>
<evidence type="ECO:0000313" key="14">
    <source>
        <dbReference type="EMBL" id="THJ33765.1"/>
    </source>
</evidence>
<evidence type="ECO:0000256" key="4">
    <source>
        <dbReference type="ARBA" id="ARBA00022553"/>
    </source>
</evidence>
<evidence type="ECO:0000256" key="7">
    <source>
        <dbReference type="ARBA" id="ARBA00022777"/>
    </source>
</evidence>
<dbReference type="Proteomes" id="UP000306236">
    <property type="component" value="Unassembled WGS sequence"/>
</dbReference>
<feature type="domain" description="Histidine kinase" evidence="11">
    <location>
        <begin position="533"/>
        <end position="755"/>
    </location>
</feature>
<evidence type="ECO:0000256" key="5">
    <source>
        <dbReference type="ARBA" id="ARBA00022679"/>
    </source>
</evidence>
<evidence type="ECO:0000256" key="6">
    <source>
        <dbReference type="ARBA" id="ARBA00022741"/>
    </source>
</evidence>
<dbReference type="AlphaFoldDB" id="A0A4S5BS19"/>
<dbReference type="InterPro" id="IPR013767">
    <property type="entry name" value="PAS_fold"/>
</dbReference>
<dbReference type="InterPro" id="IPR017232">
    <property type="entry name" value="NtrY"/>
</dbReference>
<sequence>MTQANPRNALRSRRLSWMLGILVAVTTAIGLVLLFLLALATDSQGLYEQYYPWLLSLNSIVAVVLCLIVVWGTSRLLVRLRQNKFGSKLLLRLAALFCVVGILPGVLIYVISYQFVSRSIENWFDARVESALTAGVGMARTTLDAWVVNNTARARYSATQLEQIGLANLGIALEQIREQFGASEVVLWRSNGEVELSIGPTDAQLIPQRPSAQAFRTARERREWAVLEGMEEAERDGDAKVQVQSLVLVRGFGGSLSLASDHERFLQVTVPVPQVLIRDAFVVQQANREYQQRALGREGLRRMYIGTLTLSLFLAVFGAIVLAILLGNQLLRPLLILAEGVREVASGNLNPKVALPRNDELGGLTRAFALMTHQLSMARASEQKSLAALDASRGQLQTILDNLTAGVIVLNDQGTILSINPGATRVLRAPLAAYVGRNLQEVPDLQHFAELVAQRFSAFLIRDGLRHEEHWQQSVDLYALPHGAAPDAARDFSLTIVARGAMLPDGNRLLVMDDISDVVSAQRAQAWGEVARRLAHEIKNPLTPIQLSAERLELRLTGKLPDKEEAILAKSVKTIVDQVEALKRLVNEFRDYARLPTAVLEDVDLNSLIQDVMQLYGMENASFAVQTQLDMASPMIRGDAMQLRQVIHNLLQNAQDASLQARENRAESPSAVVISTQWNSSANCVKLTVEDSGTGFPANMLQRVFEPYVTTKTKGTGLGLAVVKKIADEHHALIELANVHNDSGLVVGARVSLSFNPVALRTHSDAGEQAKEPKQDTL</sequence>
<dbReference type="SMART" id="SM00304">
    <property type="entry name" value="HAMP"/>
    <property type="match status" value="1"/>
</dbReference>
<dbReference type="InterPro" id="IPR035965">
    <property type="entry name" value="PAS-like_dom_sf"/>
</dbReference>
<dbReference type="GO" id="GO:0005524">
    <property type="term" value="F:ATP binding"/>
    <property type="evidence" value="ECO:0007669"/>
    <property type="project" value="UniProtKB-KW"/>
</dbReference>
<gene>
    <name evidence="14" type="ORF">E8K88_08900</name>
</gene>
<dbReference type="Pfam" id="PF00672">
    <property type="entry name" value="HAMP"/>
    <property type="match status" value="1"/>
</dbReference>
<feature type="transmembrane region" description="Helical" evidence="10">
    <location>
        <begin position="131"/>
        <end position="148"/>
    </location>
</feature>
<dbReference type="SMART" id="SM00091">
    <property type="entry name" value="PAS"/>
    <property type="match status" value="1"/>
</dbReference>
<dbReference type="Gene3D" id="1.10.287.130">
    <property type="match status" value="1"/>
</dbReference>
<dbReference type="GO" id="GO:0006355">
    <property type="term" value="P:regulation of DNA-templated transcription"/>
    <property type="evidence" value="ECO:0007669"/>
    <property type="project" value="InterPro"/>
</dbReference>
<dbReference type="EC" id="2.7.13.3" evidence="3"/>
<dbReference type="InterPro" id="IPR003594">
    <property type="entry name" value="HATPase_dom"/>
</dbReference>
<feature type="domain" description="HAMP" evidence="13">
    <location>
        <begin position="328"/>
        <end position="380"/>
    </location>
</feature>
<keyword evidence="7" id="KW-0418">Kinase</keyword>
<evidence type="ECO:0000259" key="13">
    <source>
        <dbReference type="PROSITE" id="PS50885"/>
    </source>
</evidence>
<evidence type="ECO:0000256" key="2">
    <source>
        <dbReference type="ARBA" id="ARBA00004370"/>
    </source>
</evidence>
<dbReference type="InterPro" id="IPR004358">
    <property type="entry name" value="Sig_transdc_His_kin-like_C"/>
</dbReference>
<dbReference type="InterPro" id="IPR003661">
    <property type="entry name" value="HisK_dim/P_dom"/>
</dbReference>
<comment type="catalytic activity">
    <reaction evidence="1">
        <text>ATP + protein L-histidine = ADP + protein N-phospho-L-histidine.</text>
        <dbReference type="EC" id="2.7.13.3"/>
    </reaction>
</comment>
<feature type="transmembrane region" description="Helical" evidence="10">
    <location>
        <begin position="15"/>
        <end position="38"/>
    </location>
</feature>
<dbReference type="RefSeq" id="WP_136406300.1">
    <property type="nucleotide sequence ID" value="NZ_SSWX01000009.1"/>
</dbReference>
<dbReference type="Gene3D" id="3.30.450.20">
    <property type="entry name" value="PAS domain"/>
    <property type="match status" value="1"/>
</dbReference>
<dbReference type="InterPro" id="IPR000014">
    <property type="entry name" value="PAS"/>
</dbReference>
<comment type="subcellular location">
    <subcellularLocation>
        <location evidence="2">Membrane</location>
    </subcellularLocation>
</comment>
<dbReference type="PANTHER" id="PTHR43065">
    <property type="entry name" value="SENSOR HISTIDINE KINASE"/>
    <property type="match status" value="1"/>
</dbReference>
<feature type="transmembrane region" description="Helical" evidence="10">
    <location>
        <begin position="303"/>
        <end position="326"/>
    </location>
</feature>
<dbReference type="PANTHER" id="PTHR43065:SF10">
    <property type="entry name" value="PEROXIDE STRESS-ACTIVATED HISTIDINE KINASE MAK3"/>
    <property type="match status" value="1"/>
</dbReference>
<evidence type="ECO:0000256" key="9">
    <source>
        <dbReference type="ARBA" id="ARBA00023012"/>
    </source>
</evidence>
<dbReference type="Pfam" id="PF02518">
    <property type="entry name" value="HATPase_c"/>
    <property type="match status" value="1"/>
</dbReference>
<protein>
    <recommendedName>
        <fullName evidence="3">histidine kinase</fullName>
        <ecNumber evidence="3">2.7.13.3</ecNumber>
    </recommendedName>
</protein>
<evidence type="ECO:0000313" key="15">
    <source>
        <dbReference type="Proteomes" id="UP000306236"/>
    </source>
</evidence>
<dbReference type="SUPFAM" id="SSF158472">
    <property type="entry name" value="HAMP domain-like"/>
    <property type="match status" value="1"/>
</dbReference>
<reference evidence="14 15" key="1">
    <citation type="submission" date="2019-04" db="EMBL/GenBank/DDBJ databases">
        <title>Lampropedia sp YIM MLB12 draf genome.</title>
        <authorList>
            <person name="Wang Y.-X."/>
        </authorList>
    </citation>
    <scope>NUCLEOTIDE SEQUENCE [LARGE SCALE GENOMIC DNA]</scope>
    <source>
        <strain evidence="14 15">YIM MLB12</strain>
    </source>
</reference>
<accession>A0A4S5BS19</accession>
<dbReference type="GO" id="GO:0016020">
    <property type="term" value="C:membrane"/>
    <property type="evidence" value="ECO:0007669"/>
    <property type="project" value="UniProtKB-SubCell"/>
</dbReference>
<evidence type="ECO:0000256" key="8">
    <source>
        <dbReference type="ARBA" id="ARBA00022840"/>
    </source>
</evidence>
<feature type="transmembrane region" description="Helical" evidence="10">
    <location>
        <begin position="50"/>
        <end position="77"/>
    </location>
</feature>
<dbReference type="Gene3D" id="3.30.565.10">
    <property type="entry name" value="Histidine kinase-like ATPase, C-terminal domain"/>
    <property type="match status" value="1"/>
</dbReference>
<dbReference type="PROSITE" id="PS50885">
    <property type="entry name" value="HAMP"/>
    <property type="match status" value="1"/>
</dbReference>
<feature type="domain" description="PAS" evidence="12">
    <location>
        <begin position="392"/>
        <end position="447"/>
    </location>
</feature>
<dbReference type="PRINTS" id="PR00344">
    <property type="entry name" value="BCTRLSENSOR"/>
</dbReference>
<evidence type="ECO:0000256" key="10">
    <source>
        <dbReference type="SAM" id="Phobius"/>
    </source>
</evidence>
<dbReference type="CDD" id="cd00130">
    <property type="entry name" value="PAS"/>
    <property type="match status" value="1"/>
</dbReference>
<dbReference type="Gene3D" id="6.10.340.10">
    <property type="match status" value="1"/>
</dbReference>